<keyword evidence="6" id="KW-0378">Hydrolase</keyword>
<keyword evidence="3 7" id="KW-0645">Protease</keyword>
<dbReference type="InterPro" id="IPR023430">
    <property type="entry name" value="Pept_HybD-like_dom_sf"/>
</dbReference>
<dbReference type="EMBL" id="LSKU01000001">
    <property type="protein sequence ID" value="KXG45080.1"/>
    <property type="molecule type" value="Genomic_DNA"/>
</dbReference>
<keyword evidence="2" id="KW-0533">Nickel</keyword>
<dbReference type="PANTHER" id="PTHR30302:SF1">
    <property type="entry name" value="HYDROGENASE 2 MATURATION PROTEASE"/>
    <property type="match status" value="1"/>
</dbReference>
<keyword evidence="5" id="KW-0064">Aspartyl protease</keyword>
<evidence type="ECO:0000313" key="7">
    <source>
        <dbReference type="EMBL" id="KXG45080.1"/>
    </source>
</evidence>
<dbReference type="GO" id="GO:0008047">
    <property type="term" value="F:enzyme activator activity"/>
    <property type="evidence" value="ECO:0007669"/>
    <property type="project" value="InterPro"/>
</dbReference>
<dbReference type="NCBIfam" id="TIGR00072">
    <property type="entry name" value="hydrog_prot"/>
    <property type="match status" value="1"/>
</dbReference>
<comment type="caution">
    <text evidence="7">The sequence shown here is derived from an EMBL/GenBank/DDBJ whole genome shotgun (WGS) entry which is preliminary data.</text>
</comment>
<dbReference type="InterPro" id="IPR000671">
    <property type="entry name" value="Peptidase_A31"/>
</dbReference>
<evidence type="ECO:0000256" key="6">
    <source>
        <dbReference type="ARBA" id="ARBA00022801"/>
    </source>
</evidence>
<organism evidence="7 8">
    <name type="scientific">Tepidibacillus decaturensis</name>
    <dbReference type="NCBI Taxonomy" id="1413211"/>
    <lineage>
        <taxon>Bacteria</taxon>
        <taxon>Bacillati</taxon>
        <taxon>Bacillota</taxon>
        <taxon>Bacilli</taxon>
        <taxon>Bacillales</taxon>
        <taxon>Bacillaceae</taxon>
        <taxon>Tepidibacillus</taxon>
    </lineage>
</organism>
<dbReference type="Pfam" id="PF01750">
    <property type="entry name" value="HycI"/>
    <property type="match status" value="1"/>
</dbReference>
<dbReference type="GO" id="GO:0004190">
    <property type="term" value="F:aspartic-type endopeptidase activity"/>
    <property type="evidence" value="ECO:0007669"/>
    <property type="project" value="UniProtKB-KW"/>
</dbReference>
<reference evidence="7 8" key="1">
    <citation type="submission" date="2016-02" db="EMBL/GenBank/DDBJ databases">
        <title>Draft Genome for Tepidibacillus decaturensis nov. sp. Strain Z9, an Anaerobic, Moderately Thermophilic and Heterotrophic Bacterium from Deep Subsurface of the Illinois Basin, USA.</title>
        <authorList>
            <person name="Dong Y."/>
            <person name="Chang J.Y."/>
            <person name="Sanford R."/>
            <person name="Fouke B.W."/>
        </authorList>
    </citation>
    <scope>NUCLEOTIDE SEQUENCE [LARGE SCALE GENOMIC DNA]</scope>
    <source>
        <strain evidence="7 8">Z9</strain>
    </source>
</reference>
<sequence length="162" mass="18207">MTEEKKAKKIIIIGIGNTLYSDEGVGVHILPYLREALPESPYLEIIEGTTDGIKLLEPVEEADYLIIIDAINAGKLAGELITIEDEEIPKYYGIKMSIHQVGFQEVLSAAKLRERLPEKMIMFGIQPYSLQLGLELSETVQKQLPKLVEKVVQQVQIWSESL</sequence>
<dbReference type="SUPFAM" id="SSF53163">
    <property type="entry name" value="HybD-like"/>
    <property type="match status" value="1"/>
</dbReference>
<proteinExistence type="inferred from homology"/>
<dbReference type="PANTHER" id="PTHR30302">
    <property type="entry name" value="HYDROGENASE 1 MATURATION PROTEASE"/>
    <property type="match status" value="1"/>
</dbReference>
<dbReference type="PRINTS" id="PR00446">
    <property type="entry name" value="HYDRGNUPTAKE"/>
</dbReference>
<evidence type="ECO:0000256" key="3">
    <source>
        <dbReference type="ARBA" id="ARBA00022670"/>
    </source>
</evidence>
<dbReference type="CDD" id="cd06062">
    <property type="entry name" value="H2MP_MemB-H2up"/>
    <property type="match status" value="1"/>
</dbReference>
<evidence type="ECO:0000256" key="1">
    <source>
        <dbReference type="ARBA" id="ARBA00006814"/>
    </source>
</evidence>
<name>A0A135L7X5_9BACI</name>
<keyword evidence="4" id="KW-0479">Metal-binding</keyword>
<dbReference type="Gene3D" id="3.40.50.1450">
    <property type="entry name" value="HybD-like"/>
    <property type="match status" value="1"/>
</dbReference>
<dbReference type="AlphaFoldDB" id="A0A135L7X5"/>
<dbReference type="GO" id="GO:0016485">
    <property type="term" value="P:protein processing"/>
    <property type="evidence" value="ECO:0007669"/>
    <property type="project" value="TreeGrafter"/>
</dbReference>
<evidence type="ECO:0000313" key="8">
    <source>
        <dbReference type="Proteomes" id="UP000070352"/>
    </source>
</evidence>
<comment type="similarity">
    <text evidence="1">Belongs to the peptidase A31 family.</text>
</comment>
<gene>
    <name evidence="7" type="ORF">U473_10795</name>
</gene>
<dbReference type="FunFam" id="3.40.50.1450:FF:000002">
    <property type="entry name" value="Hydrogenase 1 maturation protease"/>
    <property type="match status" value="1"/>
</dbReference>
<accession>A0A135L7X5</accession>
<dbReference type="Proteomes" id="UP000070352">
    <property type="component" value="Unassembled WGS sequence"/>
</dbReference>
<keyword evidence="8" id="KW-1185">Reference proteome</keyword>
<evidence type="ECO:0000256" key="4">
    <source>
        <dbReference type="ARBA" id="ARBA00022723"/>
    </source>
</evidence>
<evidence type="ECO:0000256" key="2">
    <source>
        <dbReference type="ARBA" id="ARBA00022596"/>
    </source>
</evidence>
<dbReference type="STRING" id="1413211.U473_10795"/>
<dbReference type="OrthoDB" id="9794619at2"/>
<dbReference type="GO" id="GO:0046872">
    <property type="term" value="F:metal ion binding"/>
    <property type="evidence" value="ECO:0007669"/>
    <property type="project" value="UniProtKB-KW"/>
</dbReference>
<evidence type="ECO:0000256" key="5">
    <source>
        <dbReference type="ARBA" id="ARBA00022750"/>
    </source>
</evidence>
<protein>
    <submittedName>
        <fullName evidence="7">Hydrogenase maturation protease</fullName>
    </submittedName>
</protein>